<proteinExistence type="inferred from homology"/>
<keyword evidence="2" id="KW-0378">Hydrolase</keyword>
<feature type="region of interest" description="Disordered" evidence="4">
    <location>
        <begin position="414"/>
        <end position="436"/>
    </location>
</feature>
<dbReference type="PROSITE" id="PS00775">
    <property type="entry name" value="GLYCOSYL_HYDROL_F3"/>
    <property type="match status" value="1"/>
</dbReference>
<keyword evidence="7" id="KW-1185">Reference proteome</keyword>
<sequence>MQSDSTSLVDDLTLEEKLELVHGTLDPDEKATGYVPGNDRVGVPPLTMVDGPLGVRALGEQATAFPSSIALASSWDPDLAREFGAALGREAAAHDQDVVLGPGVNIIRTPHSGRNFEYYSEDPHLAGRMGVGTIEGIQSEGVAATVKHYVANNQETNRYEVSADVSERALREIYLPAFRAAVEDADVLSVMTAYNRVNGVHMSDHEHLLSNVLKDEWGFDGLVVSDWWGTRSAVDAALAGLDLEMPGVDLEAYLPGEADDEMEAPDDEDGELPPLPDVPAYFGEPLREAVESGAVDESVLDEKIERLLRVMEAVGRFEAEGEADAREGELDTPEHRRLARDIAVEGTVMLTNDGTLPLDESDSIALIGPNADAAKLGGGGSSEVSPVTETSPREGLAERAADLSFERGVSPIAESSFFDDEDEPTAADADGDTDAGASIDDAVAAAEAADCAVVVAQDDATEFKDRDHIELPGEQNELISAVADAADRTVVVLRTSGPVELPWLDAVDAVLETWYPGQADGEALAAVLFGDDDPSGRLPVTFGRSAADYPTADEAAFPGTDGSARYDEGVFVGYRYFDEHDVEPLFPFGHGLSYATFEYGDATVSETDDGFEVAVDLRNVGERPGKEVVQVYARKSSAPVACPDRELVAFDAVTLEPGEKTTVRVSLDRDDFAYYDEDDGWTAATGTNTILVGRSSRDVRATFDVDV</sequence>
<dbReference type="SUPFAM" id="SSF51445">
    <property type="entry name" value="(Trans)glycosidases"/>
    <property type="match status" value="1"/>
</dbReference>
<keyword evidence="3" id="KW-0119">Carbohydrate metabolism</keyword>
<evidence type="ECO:0000256" key="2">
    <source>
        <dbReference type="ARBA" id="ARBA00022801"/>
    </source>
</evidence>
<protein>
    <submittedName>
        <fullName evidence="6">Beta-glucosidase</fullName>
    </submittedName>
</protein>
<dbReference type="Gene3D" id="2.60.40.10">
    <property type="entry name" value="Immunoglobulins"/>
    <property type="match status" value="1"/>
</dbReference>
<dbReference type="InterPro" id="IPR001764">
    <property type="entry name" value="Glyco_hydro_3_N"/>
</dbReference>
<dbReference type="Pfam" id="PF00933">
    <property type="entry name" value="Glyco_hydro_3"/>
    <property type="match status" value="1"/>
</dbReference>
<dbReference type="Gene3D" id="3.20.20.300">
    <property type="entry name" value="Glycoside hydrolase, family 3, N-terminal domain"/>
    <property type="match status" value="1"/>
</dbReference>
<dbReference type="eggNOG" id="arCOG04634">
    <property type="taxonomic scope" value="Archaea"/>
</dbReference>
<dbReference type="SUPFAM" id="SSF52279">
    <property type="entry name" value="Beta-D-glucan exohydrolase, C-terminal domain"/>
    <property type="match status" value="1"/>
</dbReference>
<dbReference type="Pfam" id="PF01915">
    <property type="entry name" value="Glyco_hydro_3_C"/>
    <property type="match status" value="1"/>
</dbReference>
<dbReference type="SMART" id="SM01217">
    <property type="entry name" value="Fn3_like"/>
    <property type="match status" value="1"/>
</dbReference>
<evidence type="ECO:0000256" key="3">
    <source>
        <dbReference type="ARBA" id="ARBA00023277"/>
    </source>
</evidence>
<dbReference type="InterPro" id="IPR019800">
    <property type="entry name" value="Glyco_hydro_3_AS"/>
</dbReference>
<dbReference type="InterPro" id="IPR002772">
    <property type="entry name" value="Glyco_hydro_3_C"/>
</dbReference>
<dbReference type="GO" id="GO:0005975">
    <property type="term" value="P:carbohydrate metabolic process"/>
    <property type="evidence" value="ECO:0007669"/>
    <property type="project" value="InterPro"/>
</dbReference>
<dbReference type="InterPro" id="IPR036881">
    <property type="entry name" value="Glyco_hydro_3_C_sf"/>
</dbReference>
<dbReference type="InterPro" id="IPR013783">
    <property type="entry name" value="Ig-like_fold"/>
</dbReference>
<dbReference type="AlphaFoldDB" id="A0A1I0PAT0"/>
<evidence type="ECO:0000313" key="7">
    <source>
        <dbReference type="Proteomes" id="UP000183275"/>
    </source>
</evidence>
<dbReference type="GO" id="GO:0004553">
    <property type="term" value="F:hydrolase activity, hydrolyzing O-glycosyl compounds"/>
    <property type="evidence" value="ECO:0007669"/>
    <property type="project" value="InterPro"/>
</dbReference>
<feature type="region of interest" description="Disordered" evidence="4">
    <location>
        <begin position="373"/>
        <end position="396"/>
    </location>
</feature>
<gene>
    <name evidence="6" type="ORF">SAMN05216285_2278</name>
</gene>
<dbReference type="InterPro" id="IPR017853">
    <property type="entry name" value="GH"/>
</dbReference>
<dbReference type="OrthoDB" id="30657at2157"/>
<dbReference type="STRING" id="1202768.SAMN05216285_2278"/>
<dbReference type="InterPro" id="IPR026891">
    <property type="entry name" value="Fn3-like"/>
</dbReference>
<comment type="similarity">
    <text evidence="1">Belongs to the glycosyl hydrolase 3 family.</text>
</comment>
<feature type="compositionally biased region" description="Acidic residues" evidence="4">
    <location>
        <begin position="417"/>
        <end position="433"/>
    </location>
</feature>
<reference evidence="7" key="1">
    <citation type="submission" date="2016-10" db="EMBL/GenBank/DDBJ databases">
        <authorList>
            <person name="Varghese N."/>
        </authorList>
    </citation>
    <scope>NUCLEOTIDE SEQUENCE [LARGE SCALE GENOMIC DNA]</scope>
    <source>
        <strain evidence="7">CGMCC 1.12284</strain>
    </source>
</reference>
<dbReference type="InterPro" id="IPR050288">
    <property type="entry name" value="Cellulose_deg_GH3"/>
</dbReference>
<dbReference type="EMBL" id="FOIS01000003">
    <property type="protein sequence ID" value="SEW10675.1"/>
    <property type="molecule type" value="Genomic_DNA"/>
</dbReference>
<dbReference type="InterPro" id="IPR036962">
    <property type="entry name" value="Glyco_hydro_3_N_sf"/>
</dbReference>
<dbReference type="PANTHER" id="PTHR42715:SF10">
    <property type="entry name" value="BETA-GLUCOSIDASE"/>
    <property type="match status" value="1"/>
</dbReference>
<evidence type="ECO:0000256" key="1">
    <source>
        <dbReference type="ARBA" id="ARBA00005336"/>
    </source>
</evidence>
<name>A0A1I0PAT0_9EURY</name>
<dbReference type="Gene3D" id="3.40.50.1700">
    <property type="entry name" value="Glycoside hydrolase family 3 C-terminal domain"/>
    <property type="match status" value="1"/>
</dbReference>
<dbReference type="RefSeq" id="WP_049991283.1">
    <property type="nucleotide sequence ID" value="NZ_FOIS01000003.1"/>
</dbReference>
<organism evidence="6 7">
    <name type="scientific">Natrinema salifodinae</name>
    <dbReference type="NCBI Taxonomy" id="1202768"/>
    <lineage>
        <taxon>Archaea</taxon>
        <taxon>Methanobacteriati</taxon>
        <taxon>Methanobacteriota</taxon>
        <taxon>Stenosarchaea group</taxon>
        <taxon>Halobacteria</taxon>
        <taxon>Halobacteriales</taxon>
        <taxon>Natrialbaceae</taxon>
        <taxon>Natrinema</taxon>
    </lineage>
</organism>
<accession>A0A1I0PAT0</accession>
<dbReference type="Proteomes" id="UP000183275">
    <property type="component" value="Unassembled WGS sequence"/>
</dbReference>
<dbReference type="Pfam" id="PF14310">
    <property type="entry name" value="Fn3-like"/>
    <property type="match status" value="1"/>
</dbReference>
<feature type="domain" description="Fibronectin type III-like" evidence="5">
    <location>
        <begin position="627"/>
        <end position="696"/>
    </location>
</feature>
<evidence type="ECO:0000256" key="4">
    <source>
        <dbReference type="SAM" id="MobiDB-lite"/>
    </source>
</evidence>
<evidence type="ECO:0000313" key="6">
    <source>
        <dbReference type="EMBL" id="SEW10675.1"/>
    </source>
</evidence>
<dbReference type="PRINTS" id="PR00133">
    <property type="entry name" value="GLHYDRLASE3"/>
</dbReference>
<evidence type="ECO:0000259" key="5">
    <source>
        <dbReference type="SMART" id="SM01217"/>
    </source>
</evidence>
<dbReference type="PANTHER" id="PTHR42715">
    <property type="entry name" value="BETA-GLUCOSIDASE"/>
    <property type="match status" value="1"/>
</dbReference>